<dbReference type="OrthoDB" id="536772at2759"/>
<dbReference type="Pfam" id="PF08854">
    <property type="entry name" value="DUF1824"/>
    <property type="match status" value="1"/>
</dbReference>
<sequence>MQQWATALGCDFCTPQVMDSKHDLESIPGPVYIKYNAHAKTSYLQAYTGRFRGVIVQVGQKQRNQGLRPELLLDESVDVGGALVTDIKCSS</sequence>
<evidence type="ECO:0000313" key="1">
    <source>
        <dbReference type="EMBL" id="KAI5066256.1"/>
    </source>
</evidence>
<protein>
    <submittedName>
        <fullName evidence="1">Uncharacterized protein</fullName>
    </submittedName>
</protein>
<dbReference type="InterPro" id="IPR014953">
    <property type="entry name" value="DUF1824"/>
</dbReference>
<evidence type="ECO:0000313" key="2">
    <source>
        <dbReference type="Proteomes" id="UP000886520"/>
    </source>
</evidence>
<accession>A0A9D4UFF9</accession>
<keyword evidence="2" id="KW-1185">Reference proteome</keyword>
<proteinExistence type="predicted"/>
<dbReference type="SUPFAM" id="SSF160532">
    <property type="entry name" value="Ava3019-like"/>
    <property type="match status" value="1"/>
</dbReference>
<dbReference type="Proteomes" id="UP000886520">
    <property type="component" value="Chromosome 18"/>
</dbReference>
<name>A0A9D4UFF9_ADICA</name>
<dbReference type="AlphaFoldDB" id="A0A9D4UFF9"/>
<comment type="caution">
    <text evidence="1">The sequence shown here is derived from an EMBL/GenBank/DDBJ whole genome shotgun (WGS) entry which is preliminary data.</text>
</comment>
<gene>
    <name evidence="1" type="ORF">GOP47_0018880</name>
</gene>
<organism evidence="1 2">
    <name type="scientific">Adiantum capillus-veneris</name>
    <name type="common">Maidenhair fern</name>
    <dbReference type="NCBI Taxonomy" id="13818"/>
    <lineage>
        <taxon>Eukaryota</taxon>
        <taxon>Viridiplantae</taxon>
        <taxon>Streptophyta</taxon>
        <taxon>Embryophyta</taxon>
        <taxon>Tracheophyta</taxon>
        <taxon>Polypodiopsida</taxon>
        <taxon>Polypodiidae</taxon>
        <taxon>Polypodiales</taxon>
        <taxon>Pteridineae</taxon>
        <taxon>Pteridaceae</taxon>
        <taxon>Vittarioideae</taxon>
        <taxon>Adiantum</taxon>
    </lineage>
</organism>
<dbReference type="Gene3D" id="3.30.360.10">
    <property type="entry name" value="Dihydrodipicolinate Reductase, domain 2"/>
    <property type="match status" value="1"/>
</dbReference>
<reference evidence="1" key="1">
    <citation type="submission" date="2021-01" db="EMBL/GenBank/DDBJ databases">
        <title>Adiantum capillus-veneris genome.</title>
        <authorList>
            <person name="Fang Y."/>
            <person name="Liao Q."/>
        </authorList>
    </citation>
    <scope>NUCLEOTIDE SEQUENCE</scope>
    <source>
        <strain evidence="1">H3</strain>
        <tissue evidence="1">Leaf</tissue>
    </source>
</reference>
<dbReference type="EMBL" id="JABFUD020000018">
    <property type="protein sequence ID" value="KAI5066256.1"/>
    <property type="molecule type" value="Genomic_DNA"/>
</dbReference>